<reference evidence="1 2" key="1">
    <citation type="submission" date="2018-11" db="EMBL/GenBank/DDBJ databases">
        <authorList>
            <consortium name="Pathogen Informatics"/>
        </authorList>
    </citation>
    <scope>NUCLEOTIDE SEQUENCE [LARGE SCALE GENOMIC DNA]</scope>
</reference>
<dbReference type="Proteomes" id="UP000281553">
    <property type="component" value="Unassembled WGS sequence"/>
</dbReference>
<keyword evidence="2" id="KW-1185">Reference proteome</keyword>
<accession>A0A3P7MJP7</accession>
<evidence type="ECO:0000313" key="2">
    <source>
        <dbReference type="Proteomes" id="UP000281553"/>
    </source>
</evidence>
<protein>
    <submittedName>
        <fullName evidence="1">Uncharacterized protein</fullName>
    </submittedName>
</protein>
<evidence type="ECO:0000313" key="1">
    <source>
        <dbReference type="EMBL" id="VDN26780.1"/>
    </source>
</evidence>
<organism evidence="1 2">
    <name type="scientific">Dibothriocephalus latus</name>
    <name type="common">Fish tapeworm</name>
    <name type="synonym">Diphyllobothrium latum</name>
    <dbReference type="NCBI Taxonomy" id="60516"/>
    <lineage>
        <taxon>Eukaryota</taxon>
        <taxon>Metazoa</taxon>
        <taxon>Spiralia</taxon>
        <taxon>Lophotrochozoa</taxon>
        <taxon>Platyhelminthes</taxon>
        <taxon>Cestoda</taxon>
        <taxon>Eucestoda</taxon>
        <taxon>Diphyllobothriidea</taxon>
        <taxon>Diphyllobothriidae</taxon>
        <taxon>Dibothriocephalus</taxon>
    </lineage>
</organism>
<gene>
    <name evidence="1" type="ORF">DILT_LOCUS14881</name>
</gene>
<name>A0A3P7MJP7_DIBLA</name>
<sequence>MDMYPRILNFHPANVASFAMTLTRNCICPMIVSKGSDQVAMTTKFESREDLGEFYFSYSQ</sequence>
<dbReference type="EMBL" id="UYRU01076306">
    <property type="protein sequence ID" value="VDN26780.1"/>
    <property type="molecule type" value="Genomic_DNA"/>
</dbReference>
<dbReference type="OrthoDB" id="6251791at2759"/>
<proteinExistence type="predicted"/>
<dbReference type="AlphaFoldDB" id="A0A3P7MJP7"/>